<sequence>MTLPAHGERGTVSGAPPDAVAAGTGSAPEPVPAPVPAPHPDPGPNRPGRAGHSGRADRSGRVDRAPWRSLRHPAMRWWSLANLVSNTGTWMQLTVQNLLVLQITGSAAATGLSLSVQAAPGLLLGLAGGAVVDSWPRKVTATVSQAVLGLVAFTTAALVACDQLTLPLLMVLAAVTGVVATVDGPACALLGNDLVPVEDVPSSIALGSVVHSVGRLTGVALAGVAVAGFGTAAAYAANGISFLVVALVIPFLRLHHRAEPAPAGGAPRDRAARKGGTREGLAFFLGRPRLVALTVITAVSAIFGRNYGLTLAVLVTGPLAGGAEEFGTVSTVLALGGIGGAVLAGRLRRPSVRLVATLAAVGALLQVAAGLAPELWLLVLLVAPMAVVESLSDTAGTTVLQTDPPAAMRGRVLGVWRSAGTGWGLAGPPLLGLLMEWAGPRGALVAGGLLIAGVIGTGATFHARRAAGPPVPAGTLATTVLPAGLGPATAGTAVVPTAAALPVPASRPGASAHHGGLTGLPPPAPERPAAPCAGPFTLLRPVLPGGPRRTPGPAPTACPHAGRPAPAVPRPALPGRPYVGASSAPAMHGPAGARPGPGPPLAGLRPRPAHSRPPWWVGCRTSRGRRRVPRPDGPRRPAGRNPASGESGPWCPAGRLACRPPAGARLSPAGQVPARPADKASARAARPGPPRAGSGFQGPGLQPPYRPAGRPPRHLSRPFSSAYPPRHATPFRGRPPPGSRPSVPAPPAAVPVGRRTDAHRSQAPGTEAPGTDAHHSEPPVRRPWYGDPRYGGARWSGDAGRSRRPPARGSASRAGPAG</sequence>
<dbReference type="Gene3D" id="1.20.1250.20">
    <property type="entry name" value="MFS general substrate transporter like domains"/>
    <property type="match status" value="1"/>
</dbReference>
<feature type="compositionally biased region" description="Basic and acidic residues" evidence="7">
    <location>
        <begin position="54"/>
        <end position="66"/>
    </location>
</feature>
<feature type="transmembrane region" description="Helical" evidence="8">
    <location>
        <begin position="107"/>
        <end position="132"/>
    </location>
</feature>
<evidence type="ECO:0000256" key="4">
    <source>
        <dbReference type="ARBA" id="ARBA00022692"/>
    </source>
</evidence>
<evidence type="ECO:0000256" key="7">
    <source>
        <dbReference type="SAM" id="MobiDB-lite"/>
    </source>
</evidence>
<feature type="compositionally biased region" description="Low complexity" evidence="7">
    <location>
        <begin position="584"/>
        <end position="594"/>
    </location>
</feature>
<feature type="region of interest" description="Disordered" evidence="7">
    <location>
        <begin position="1"/>
        <end position="66"/>
    </location>
</feature>
<dbReference type="CDD" id="cd06173">
    <property type="entry name" value="MFS_MefA_like"/>
    <property type="match status" value="1"/>
</dbReference>
<evidence type="ECO:0000313" key="10">
    <source>
        <dbReference type="Proteomes" id="UP000807371"/>
    </source>
</evidence>
<feature type="compositionally biased region" description="Low complexity" evidence="7">
    <location>
        <begin position="807"/>
        <end position="818"/>
    </location>
</feature>
<feature type="transmembrane region" description="Helical" evidence="8">
    <location>
        <begin position="232"/>
        <end position="252"/>
    </location>
</feature>
<name>A0ABS0NE74_9ACTN</name>
<comment type="subcellular location">
    <subcellularLocation>
        <location evidence="1">Cell membrane</location>
        <topology evidence="1">Multi-pass membrane protein</topology>
    </subcellularLocation>
</comment>
<feature type="compositionally biased region" description="Pro residues" evidence="7">
    <location>
        <begin position="733"/>
        <end position="749"/>
    </location>
</feature>
<comment type="caution">
    <text evidence="9">The sequence shown here is derived from an EMBL/GenBank/DDBJ whole genome shotgun (WGS) entry which is preliminary data.</text>
</comment>
<dbReference type="SUPFAM" id="SSF103473">
    <property type="entry name" value="MFS general substrate transporter"/>
    <property type="match status" value="1"/>
</dbReference>
<organism evidence="9 10">
    <name type="scientific">Streptomyces pactum</name>
    <dbReference type="NCBI Taxonomy" id="68249"/>
    <lineage>
        <taxon>Bacteria</taxon>
        <taxon>Bacillati</taxon>
        <taxon>Actinomycetota</taxon>
        <taxon>Actinomycetes</taxon>
        <taxon>Kitasatosporales</taxon>
        <taxon>Streptomycetaceae</taxon>
        <taxon>Streptomyces</taxon>
    </lineage>
</organism>
<keyword evidence="10" id="KW-1185">Reference proteome</keyword>
<dbReference type="Pfam" id="PF05977">
    <property type="entry name" value="MFS_3"/>
    <property type="match status" value="1"/>
</dbReference>
<accession>A0ABS0NE74</accession>
<keyword evidence="2" id="KW-0813">Transport</keyword>
<feature type="transmembrane region" description="Helical" evidence="8">
    <location>
        <begin position="443"/>
        <end position="461"/>
    </location>
</feature>
<dbReference type="InterPro" id="IPR010290">
    <property type="entry name" value="TM_effector"/>
</dbReference>
<feature type="region of interest" description="Disordered" evidence="7">
    <location>
        <begin position="543"/>
        <end position="818"/>
    </location>
</feature>
<dbReference type="PANTHER" id="PTHR23513">
    <property type="entry name" value="INTEGRAL MEMBRANE EFFLUX PROTEIN-RELATED"/>
    <property type="match status" value="1"/>
</dbReference>
<dbReference type="InterPro" id="IPR036259">
    <property type="entry name" value="MFS_trans_sf"/>
</dbReference>
<feature type="transmembrane region" description="Helical" evidence="8">
    <location>
        <begin position="290"/>
        <end position="314"/>
    </location>
</feature>
<feature type="compositionally biased region" description="Low complexity" evidence="7">
    <location>
        <begin position="682"/>
        <end position="694"/>
    </location>
</feature>
<keyword evidence="5 8" id="KW-1133">Transmembrane helix</keyword>
<evidence type="ECO:0000256" key="2">
    <source>
        <dbReference type="ARBA" id="ARBA00022448"/>
    </source>
</evidence>
<evidence type="ECO:0000256" key="1">
    <source>
        <dbReference type="ARBA" id="ARBA00004651"/>
    </source>
</evidence>
<feature type="transmembrane region" description="Helical" evidence="8">
    <location>
        <begin position="139"/>
        <end position="160"/>
    </location>
</feature>
<evidence type="ECO:0000256" key="8">
    <source>
        <dbReference type="SAM" id="Phobius"/>
    </source>
</evidence>
<feature type="transmembrane region" description="Helical" evidence="8">
    <location>
        <begin position="412"/>
        <end position="431"/>
    </location>
</feature>
<feature type="compositionally biased region" description="Pro residues" evidence="7">
    <location>
        <begin position="29"/>
        <end position="45"/>
    </location>
</feature>
<reference evidence="9 10" key="1">
    <citation type="submission" date="2020-09" db="EMBL/GenBank/DDBJ databases">
        <title>Biosynthesis of the nuclear factor of activated T cells inhibitor NFAT-133 and its congeners in Streptomyces pactum.</title>
        <authorList>
            <person name="Zhou W."/>
            <person name="Posri P."/>
            <person name="Abugrain M.E."/>
            <person name="Weisberg A.J."/>
            <person name="Chang J.H."/>
            <person name="Mahmud T."/>
        </authorList>
    </citation>
    <scope>NUCLEOTIDE SEQUENCE [LARGE SCALE GENOMIC DNA]</scope>
    <source>
        <strain evidence="9 10">ATCC 27456</strain>
    </source>
</reference>
<protein>
    <submittedName>
        <fullName evidence="9">MFS transporter</fullName>
    </submittedName>
</protein>
<feature type="compositionally biased region" description="Pro residues" evidence="7">
    <location>
        <begin position="701"/>
        <end position="710"/>
    </location>
</feature>
<gene>
    <name evidence="9" type="ORF">IHE55_01270</name>
</gene>
<evidence type="ECO:0000313" key="9">
    <source>
        <dbReference type="EMBL" id="MBH5333504.1"/>
    </source>
</evidence>
<feature type="transmembrane region" description="Helical" evidence="8">
    <location>
        <begin position="166"/>
        <end position="191"/>
    </location>
</feature>
<proteinExistence type="predicted"/>
<feature type="transmembrane region" description="Helical" evidence="8">
    <location>
        <begin position="352"/>
        <end position="369"/>
    </location>
</feature>
<evidence type="ECO:0000256" key="5">
    <source>
        <dbReference type="ARBA" id="ARBA00022989"/>
    </source>
</evidence>
<feature type="transmembrane region" description="Helical" evidence="8">
    <location>
        <begin position="326"/>
        <end position="345"/>
    </location>
</feature>
<dbReference type="EMBL" id="JACYXC010000001">
    <property type="protein sequence ID" value="MBH5333504.1"/>
    <property type="molecule type" value="Genomic_DNA"/>
</dbReference>
<keyword evidence="6 8" id="KW-0472">Membrane</keyword>
<dbReference type="PANTHER" id="PTHR23513:SF11">
    <property type="entry name" value="STAPHYLOFERRIN A TRANSPORTER"/>
    <property type="match status" value="1"/>
</dbReference>
<dbReference type="Proteomes" id="UP000807371">
    <property type="component" value="Unassembled WGS sequence"/>
</dbReference>
<keyword evidence="4 8" id="KW-0812">Transmembrane</keyword>
<evidence type="ECO:0000256" key="3">
    <source>
        <dbReference type="ARBA" id="ARBA00022475"/>
    </source>
</evidence>
<evidence type="ECO:0000256" key="6">
    <source>
        <dbReference type="ARBA" id="ARBA00023136"/>
    </source>
</evidence>
<keyword evidence="3" id="KW-1003">Cell membrane</keyword>